<evidence type="ECO:0000256" key="3">
    <source>
        <dbReference type="ARBA" id="ARBA00004613"/>
    </source>
</evidence>
<evidence type="ECO:0000313" key="12">
    <source>
        <dbReference type="EMBL" id="SQB99448.1"/>
    </source>
</evidence>
<evidence type="ECO:0000256" key="9">
    <source>
        <dbReference type="ARBA" id="ARBA00023237"/>
    </source>
</evidence>
<dbReference type="InterPro" id="IPR036709">
    <property type="entry name" value="Autotransporte_beta_dom_sf"/>
</dbReference>
<name>A0A2X3B2E6_9HELI</name>
<evidence type="ECO:0000256" key="7">
    <source>
        <dbReference type="ARBA" id="ARBA00022729"/>
    </source>
</evidence>
<dbReference type="Proteomes" id="UP000250166">
    <property type="component" value="Unassembled WGS sequence"/>
</dbReference>
<dbReference type="PROSITE" id="PS51691">
    <property type="entry name" value="PEPTIDASE_S6"/>
    <property type="match status" value="1"/>
</dbReference>
<keyword evidence="9" id="KW-0998">Cell outer membrane</keyword>
<protein>
    <submittedName>
        <fullName evidence="12">Anti-codon nuclease masking agent</fullName>
        <ecNumber evidence="12">3.4.21.-</ecNumber>
    </submittedName>
</protein>
<dbReference type="GO" id="GO:0009279">
    <property type="term" value="C:cell outer membrane"/>
    <property type="evidence" value="ECO:0007669"/>
    <property type="project" value="UniProtKB-SubCell"/>
</dbReference>
<keyword evidence="8" id="KW-0472">Membrane</keyword>
<dbReference type="GO" id="GO:0006508">
    <property type="term" value="P:proteolysis"/>
    <property type="evidence" value="ECO:0007669"/>
    <property type="project" value="InterPro"/>
</dbReference>
<organism evidence="12 13">
    <name type="scientific">Helicobacter fennelliae</name>
    <dbReference type="NCBI Taxonomy" id="215"/>
    <lineage>
        <taxon>Bacteria</taxon>
        <taxon>Pseudomonadati</taxon>
        <taxon>Campylobacterota</taxon>
        <taxon>Epsilonproteobacteria</taxon>
        <taxon>Campylobacterales</taxon>
        <taxon>Helicobacteraceae</taxon>
        <taxon>Helicobacter</taxon>
    </lineage>
</organism>
<keyword evidence="5" id="KW-0964">Secreted</keyword>
<dbReference type="Pfam" id="PF02395">
    <property type="entry name" value="Peptidase_S6"/>
    <property type="match status" value="1"/>
</dbReference>
<keyword evidence="7 10" id="KW-0732">Signal</keyword>
<accession>A0A2X3B2E6</accession>
<dbReference type="InterPro" id="IPR011050">
    <property type="entry name" value="Pectin_lyase_fold/virulence"/>
</dbReference>
<keyword evidence="12" id="KW-0378">Hydrolase</keyword>
<evidence type="ECO:0000256" key="10">
    <source>
        <dbReference type="SAM" id="SignalP"/>
    </source>
</evidence>
<dbReference type="EC" id="3.4.21.-" evidence="12"/>
<feature type="chain" id="PRO_5046213887" evidence="10">
    <location>
        <begin position="27"/>
        <end position="1827"/>
    </location>
</feature>
<evidence type="ECO:0000256" key="6">
    <source>
        <dbReference type="ARBA" id="ARBA00022692"/>
    </source>
</evidence>
<dbReference type="Gene3D" id="2.160.20.20">
    <property type="match status" value="1"/>
</dbReference>
<dbReference type="Gene3D" id="2.40.10.120">
    <property type="match status" value="1"/>
</dbReference>
<comment type="subcellular location">
    <subcellularLocation>
        <location evidence="1">Cell envelope</location>
    </subcellularLocation>
    <subcellularLocation>
        <location evidence="2">Cell outer membrane</location>
    </subcellularLocation>
    <subcellularLocation>
        <location evidence="3">Secreted</location>
    </subcellularLocation>
</comment>
<dbReference type="InterPro" id="IPR012332">
    <property type="entry name" value="Autotransporter_pectin_lyase_C"/>
</dbReference>
<evidence type="ECO:0000256" key="4">
    <source>
        <dbReference type="ARBA" id="ARBA00022452"/>
    </source>
</evidence>
<evidence type="ECO:0000256" key="2">
    <source>
        <dbReference type="ARBA" id="ARBA00004442"/>
    </source>
</evidence>
<proteinExistence type="predicted"/>
<feature type="domain" description="Peptidase S6" evidence="11">
    <location>
        <begin position="28"/>
        <end position="327"/>
    </location>
</feature>
<dbReference type="PRINTS" id="PR00921">
    <property type="entry name" value="IGASERPTASE"/>
</dbReference>
<dbReference type="SUPFAM" id="SSF103515">
    <property type="entry name" value="Autotransporter"/>
    <property type="match status" value="1"/>
</dbReference>
<dbReference type="InterPro" id="IPR000710">
    <property type="entry name" value="Peptidase_S6"/>
</dbReference>
<evidence type="ECO:0000256" key="8">
    <source>
        <dbReference type="ARBA" id="ARBA00023136"/>
    </source>
</evidence>
<dbReference type="GO" id="GO:0004252">
    <property type="term" value="F:serine-type endopeptidase activity"/>
    <property type="evidence" value="ECO:0007669"/>
    <property type="project" value="InterPro"/>
</dbReference>
<dbReference type="SUPFAM" id="SSF51126">
    <property type="entry name" value="Pectin lyase-like"/>
    <property type="match status" value="1"/>
</dbReference>
<keyword evidence="4" id="KW-1134">Transmembrane beta strand</keyword>
<evidence type="ECO:0000256" key="5">
    <source>
        <dbReference type="ARBA" id="ARBA00022525"/>
    </source>
</evidence>
<reference evidence="12 13" key="1">
    <citation type="submission" date="2018-06" db="EMBL/GenBank/DDBJ databases">
        <authorList>
            <consortium name="Pathogen Informatics"/>
            <person name="Doyle S."/>
        </authorList>
    </citation>
    <scope>NUCLEOTIDE SEQUENCE [LARGE SCALE GENOMIC DNA]</scope>
    <source>
        <strain evidence="12 13">NCTC13102</strain>
    </source>
</reference>
<sequence>MCVAPLLVCLRRFAYSVLFIAVSANAQSINIGNFYYRDYLDFGQNKGAFSDNGSTTIMGKDGTEFTIPQTPNFSASSNNGNLAAVGRGFAVTANHVTSPEQPTSTQELRRWGLTLYTIAKMDTADGSSTKNSVSKPYGRDEKFLRFDKYVVEGQVDMLNIDNSEKKDDTSKDQQNIAKFKEQLEQFKDDSGNIYIYQAGSGVIDLRNNSPYSKTDLNRLENGETKGGGFAILNVNSATYYNLINCNDCQDLYGDEYKPDSRGITFTYNANTEGNFNNRITSGDSGSGIYAYDKANNKWILLGVTSSATKGSNQANIAAVSNKDLLDFQKQFEQKINLKIQDPAYANTWTLNGSNLTYQQRGDTPKDSRILQNNKDIIFSGGGTIEVQGNINRNMSGYAGGFVFEKADTKTTYKFTNANGQTYSFIGSGLDIGENVVVEWHLRNGEIKNKNNGETTYDSLHKIGKGELIVKTQNSTTTGLGTLKIGEGKVTLNTNTKAFHNIYITSGRGELALVKDRAEALGATKNGTTSANTINSGATSANSYKLAQENTNNMGFYFGKGGGKFDLAGNSLVLNTIAANDSGAIITSTSATKATLEIQGLGYDSSGNKKTTKENTIIHASIGDSNSTNSANQANIDIIHNGDTKNDSAHLIFDGNINTSGKLSANKTNIALQGHATAHATISDETIRNQITKAEQGTSQKMPDYMDLSKPSTLNQPDWDNRTFKLGGIDLKGANLTLGRNASLESNITLDNSSKVEFGGSVKHFIDNKDGKNVTGSGFSYQQEVESGNLSEEMQKIANETIHYKGKITATGGTIESHILDFNASLDLKSGATLTADYLTIEKSNTIRLENGASASVKTLKLQNLSSDSDLNNIFKNSNTTSGTNPKLKVTEALWFENVSNFDLTKLDSANVQIEQNYDIRGVKSTIKGANKDLSANVSLFEGANLTLQNLTLKNTNANKVTNGTTNTIKNSVYLHSDSKQTNNNTKLTLSGELKAENLDKAKIQIWGKSEISAPKIEFSNVKNGILALDKDSKLTSANGKANIEVSGADSKLQIGILGDKEFDINAQGGSKIILSSLPLQDSEVKNPSSKNVDSSPTANFSGKITASGESSVESLLDTITASVILNKSDSNKNDNISGKPSLNAKNITLDSTHNEIYLGANSTLTAQTITAKSLTNLTLNADSSATANITKFIFDGGENGTTTNLTGNLIGENIELKNASIVKTSDLTFSKSANLTLDDTSKLEVANLNVNANLTLNFADSAKNTASLQKITLNNNANLNINSWDFGNTTAFSSNGGGRVTFENATYTHNGTPKTISADSTISGELKLSNVGKDSNKGDDRFKMLDFSDKNLTFGENSKVQVNLDSSVKKGDTSIKTDGTYYKLISTGDSGTITDNRTDKRIDFTNTDFFVVSKFIGNTLYVKFLASAPDSFAELNKNISHEQSRYGEILEALIQANPKDDAIDTATRTDNYSVLDKRIQTIDSDLNEIAQGNKTRQTRNLLFSNDQTINTRISQVRLAQSGRNKHLRFAQNDTMYRIQSLMQGAVRSDAMPSYARERELDLSNSVWLNVGGGYFGGDSKMGFGATNIGYDRLIYAGSSDILLGAMFGFGGSNAYTGDMTDSAMFYNIGLYLHSIFDSQGGKYGGHEIQSNISFSINDNRKTIESKSAKNTAFGTLFALYYKYNFILAQNDTISHALKPVVVLALGYNRNGAFEIDEYKQATYNSVNFSYGFGVEYNAVMSESFYSLALTLKDMAYSGGERVFMSLSGAQNFIGYSLESAPRFSAEINLIGSHKLTDALYLQYGIAGMVDSGTNYGAKGDIKIGYKF</sequence>
<dbReference type="EMBL" id="UAWL01000006">
    <property type="protein sequence ID" value="SQB99448.1"/>
    <property type="molecule type" value="Genomic_DNA"/>
</dbReference>
<evidence type="ECO:0000259" key="11">
    <source>
        <dbReference type="PROSITE" id="PS51691"/>
    </source>
</evidence>
<dbReference type="GO" id="GO:0005576">
    <property type="term" value="C:extracellular region"/>
    <property type="evidence" value="ECO:0007669"/>
    <property type="project" value="UniProtKB-SubCell"/>
</dbReference>
<feature type="signal peptide" evidence="10">
    <location>
        <begin position="1"/>
        <end position="26"/>
    </location>
</feature>
<dbReference type="InterPro" id="IPR030396">
    <property type="entry name" value="Peptidase_S6_dom"/>
</dbReference>
<evidence type="ECO:0000313" key="13">
    <source>
        <dbReference type="Proteomes" id="UP000250166"/>
    </source>
</evidence>
<gene>
    <name evidence="12" type="primary">pet_2</name>
    <name evidence="12" type="ORF">NCTC13102_01772</name>
</gene>
<evidence type="ECO:0000256" key="1">
    <source>
        <dbReference type="ARBA" id="ARBA00004196"/>
    </source>
</evidence>
<keyword evidence="6" id="KW-0812">Transmembrane</keyword>